<dbReference type="EMBL" id="BLXT01001714">
    <property type="protein sequence ID" value="GFN87453.1"/>
    <property type="molecule type" value="Genomic_DNA"/>
</dbReference>
<protein>
    <submittedName>
        <fullName evidence="2">Uncharacterized protein</fullName>
    </submittedName>
</protein>
<comment type="caution">
    <text evidence="2">The sequence shown here is derived from an EMBL/GenBank/DDBJ whole genome shotgun (WGS) entry which is preliminary data.</text>
</comment>
<dbReference type="Proteomes" id="UP000735302">
    <property type="component" value="Unassembled WGS sequence"/>
</dbReference>
<sequence>MGNLKKTVFNPTVAAPIIAKPKPAPFVSPTAVKTADYVSRMEAIKRIEEERKLAPAKQAEIEQKKQELLAKQIEQQKVISY</sequence>
<reference evidence="2 3" key="1">
    <citation type="journal article" date="2021" name="Elife">
        <title>Chloroplast acquisition without the gene transfer in kleptoplastic sea slugs, Plakobranchus ocellatus.</title>
        <authorList>
            <person name="Maeda T."/>
            <person name="Takahashi S."/>
            <person name="Yoshida T."/>
            <person name="Shimamura S."/>
            <person name="Takaki Y."/>
            <person name="Nagai Y."/>
            <person name="Toyoda A."/>
            <person name="Suzuki Y."/>
            <person name="Arimoto A."/>
            <person name="Ishii H."/>
            <person name="Satoh N."/>
            <person name="Nishiyama T."/>
            <person name="Hasebe M."/>
            <person name="Maruyama T."/>
            <person name="Minagawa J."/>
            <person name="Obokata J."/>
            <person name="Shigenobu S."/>
        </authorList>
    </citation>
    <scope>NUCLEOTIDE SEQUENCE [LARGE SCALE GENOMIC DNA]</scope>
</reference>
<evidence type="ECO:0000313" key="3">
    <source>
        <dbReference type="Proteomes" id="UP000735302"/>
    </source>
</evidence>
<name>A0AAV3YZ87_9GAST</name>
<evidence type="ECO:0000256" key="1">
    <source>
        <dbReference type="SAM" id="Coils"/>
    </source>
</evidence>
<evidence type="ECO:0000313" key="2">
    <source>
        <dbReference type="EMBL" id="GFN87453.1"/>
    </source>
</evidence>
<proteinExistence type="predicted"/>
<gene>
    <name evidence="2" type="ORF">PoB_001395900</name>
</gene>
<feature type="coiled-coil region" evidence="1">
    <location>
        <begin position="47"/>
        <end position="76"/>
    </location>
</feature>
<keyword evidence="1" id="KW-0175">Coiled coil</keyword>
<accession>A0AAV3YZ87</accession>
<organism evidence="2 3">
    <name type="scientific">Plakobranchus ocellatus</name>
    <dbReference type="NCBI Taxonomy" id="259542"/>
    <lineage>
        <taxon>Eukaryota</taxon>
        <taxon>Metazoa</taxon>
        <taxon>Spiralia</taxon>
        <taxon>Lophotrochozoa</taxon>
        <taxon>Mollusca</taxon>
        <taxon>Gastropoda</taxon>
        <taxon>Heterobranchia</taxon>
        <taxon>Euthyneura</taxon>
        <taxon>Panpulmonata</taxon>
        <taxon>Sacoglossa</taxon>
        <taxon>Placobranchoidea</taxon>
        <taxon>Plakobranchidae</taxon>
        <taxon>Plakobranchus</taxon>
    </lineage>
</organism>
<keyword evidence="3" id="KW-1185">Reference proteome</keyword>
<dbReference type="AlphaFoldDB" id="A0AAV3YZ87"/>